<feature type="transmembrane region" description="Helical" evidence="1">
    <location>
        <begin position="154"/>
        <end position="181"/>
    </location>
</feature>
<dbReference type="EMBL" id="SJPG01000001">
    <property type="protein sequence ID" value="TWT60341.1"/>
    <property type="molecule type" value="Genomic_DNA"/>
</dbReference>
<comment type="caution">
    <text evidence="2">The sequence shown here is derived from an EMBL/GenBank/DDBJ whole genome shotgun (WGS) entry which is preliminary data.</text>
</comment>
<feature type="transmembrane region" description="Helical" evidence="1">
    <location>
        <begin position="223"/>
        <end position="243"/>
    </location>
</feature>
<keyword evidence="1" id="KW-1133">Transmembrane helix</keyword>
<feature type="transmembrane region" description="Helical" evidence="1">
    <location>
        <begin position="370"/>
        <end position="389"/>
    </location>
</feature>
<keyword evidence="3" id="KW-1185">Reference proteome</keyword>
<feature type="transmembrane region" description="Helical" evidence="1">
    <location>
        <begin position="114"/>
        <end position="134"/>
    </location>
</feature>
<gene>
    <name evidence="2" type="ORF">Pan54_10550</name>
</gene>
<accession>A0A5C5XD76</accession>
<dbReference type="AlphaFoldDB" id="A0A5C5XD76"/>
<feature type="transmembrane region" description="Helical" evidence="1">
    <location>
        <begin position="255"/>
        <end position="281"/>
    </location>
</feature>
<organism evidence="2 3">
    <name type="scientific">Rubinisphaera italica</name>
    <dbReference type="NCBI Taxonomy" id="2527969"/>
    <lineage>
        <taxon>Bacteria</taxon>
        <taxon>Pseudomonadati</taxon>
        <taxon>Planctomycetota</taxon>
        <taxon>Planctomycetia</taxon>
        <taxon>Planctomycetales</taxon>
        <taxon>Planctomycetaceae</taxon>
        <taxon>Rubinisphaera</taxon>
    </lineage>
</organism>
<proteinExistence type="predicted"/>
<feature type="transmembrane region" description="Helical" evidence="1">
    <location>
        <begin position="331"/>
        <end position="350"/>
    </location>
</feature>
<dbReference type="RefSeq" id="WP_146502481.1">
    <property type="nucleotide sequence ID" value="NZ_SJPG01000001.1"/>
</dbReference>
<evidence type="ECO:0000256" key="1">
    <source>
        <dbReference type="SAM" id="Phobius"/>
    </source>
</evidence>
<dbReference type="Proteomes" id="UP000316095">
    <property type="component" value="Unassembled WGS sequence"/>
</dbReference>
<keyword evidence="1" id="KW-0472">Membrane</keyword>
<keyword evidence="1" id="KW-0812">Transmembrane</keyword>
<evidence type="ECO:0008006" key="4">
    <source>
        <dbReference type="Google" id="ProtNLM"/>
    </source>
</evidence>
<evidence type="ECO:0000313" key="2">
    <source>
        <dbReference type="EMBL" id="TWT60341.1"/>
    </source>
</evidence>
<name>A0A5C5XD76_9PLAN</name>
<dbReference type="OrthoDB" id="267627at2"/>
<sequence>MAQDENSKNMTQNVVSDPISQATVIVEASALTSNEHSQVAQGSQKENRSWINRIWMGLYWGFSSLFGLVSLVIVLAILAAIPVVNLLALGYLLQAEGEVARSGKITRGFPMLNQARFIGGCIMGIFLCLMPLRYLGDFTSDAMLVDPNSGLTRFLRILTSLAAIAIFLHLLGALAAGGRLVRFFRPIKNARTLLSELRSRTFFSDRSVAVSDFFQSLQLRKTFFLGFWGAVGILMWTLIPTGLYAVADAPQGPQILITLAGGILLTLVCSWVPVLQAGYACEERFSLYTQLQRGRQLFRRTPLLWTLAFLLGYALTIVLYLFKIVAPPQDALWLLTTVFIAIIYPARIYIGWVYSRSCRKMDEPWRVWRWFWSLVSFAICGFYVFMLFFTRNIGANGKLVLFEQPLLLIPSPF</sequence>
<protein>
    <recommendedName>
        <fullName evidence="4">DUF4013 domain-containing protein</fullName>
    </recommendedName>
</protein>
<evidence type="ECO:0000313" key="3">
    <source>
        <dbReference type="Proteomes" id="UP000316095"/>
    </source>
</evidence>
<feature type="transmembrane region" description="Helical" evidence="1">
    <location>
        <begin position="65"/>
        <end position="93"/>
    </location>
</feature>
<reference evidence="2 3" key="1">
    <citation type="submission" date="2019-02" db="EMBL/GenBank/DDBJ databases">
        <title>Deep-cultivation of Planctomycetes and their phenomic and genomic characterization uncovers novel biology.</title>
        <authorList>
            <person name="Wiegand S."/>
            <person name="Jogler M."/>
            <person name="Boedeker C."/>
            <person name="Pinto D."/>
            <person name="Vollmers J."/>
            <person name="Rivas-Marin E."/>
            <person name="Kohn T."/>
            <person name="Peeters S.H."/>
            <person name="Heuer A."/>
            <person name="Rast P."/>
            <person name="Oberbeckmann S."/>
            <person name="Bunk B."/>
            <person name="Jeske O."/>
            <person name="Meyerdierks A."/>
            <person name="Storesund J.E."/>
            <person name="Kallscheuer N."/>
            <person name="Luecker S."/>
            <person name="Lage O.M."/>
            <person name="Pohl T."/>
            <person name="Merkel B.J."/>
            <person name="Hornburger P."/>
            <person name="Mueller R.-W."/>
            <person name="Bruemmer F."/>
            <person name="Labrenz M."/>
            <person name="Spormann A.M."/>
            <person name="Op Den Camp H."/>
            <person name="Overmann J."/>
            <person name="Amann R."/>
            <person name="Jetten M.S.M."/>
            <person name="Mascher T."/>
            <person name="Medema M.H."/>
            <person name="Devos D.P."/>
            <person name="Kaster A.-K."/>
            <person name="Ovreas L."/>
            <person name="Rohde M."/>
            <person name="Galperin M.Y."/>
            <person name="Jogler C."/>
        </authorList>
    </citation>
    <scope>NUCLEOTIDE SEQUENCE [LARGE SCALE GENOMIC DNA]</scope>
    <source>
        <strain evidence="2 3">Pan54</strain>
    </source>
</reference>
<feature type="transmembrane region" description="Helical" evidence="1">
    <location>
        <begin position="302"/>
        <end position="325"/>
    </location>
</feature>